<organism evidence="2">
    <name type="scientific">Spodoptera frugiperda</name>
    <name type="common">Fall armyworm</name>
    <dbReference type="NCBI Taxonomy" id="7108"/>
    <lineage>
        <taxon>Eukaryota</taxon>
        <taxon>Metazoa</taxon>
        <taxon>Ecdysozoa</taxon>
        <taxon>Arthropoda</taxon>
        <taxon>Hexapoda</taxon>
        <taxon>Insecta</taxon>
        <taxon>Pterygota</taxon>
        <taxon>Neoptera</taxon>
        <taxon>Endopterygota</taxon>
        <taxon>Lepidoptera</taxon>
        <taxon>Glossata</taxon>
        <taxon>Ditrysia</taxon>
        <taxon>Noctuoidea</taxon>
        <taxon>Noctuidae</taxon>
        <taxon>Amphipyrinae</taxon>
        <taxon>Spodoptera</taxon>
    </lineage>
</organism>
<feature type="transmembrane region" description="Helical" evidence="1">
    <location>
        <begin position="12"/>
        <end position="30"/>
    </location>
</feature>
<accession>A0A2H1WIG5</accession>
<protein>
    <submittedName>
        <fullName evidence="2">SFRICE_029087</fullName>
    </submittedName>
</protein>
<proteinExistence type="predicted"/>
<evidence type="ECO:0000313" key="2">
    <source>
        <dbReference type="EMBL" id="SOQ52692.1"/>
    </source>
</evidence>
<reference evidence="2" key="1">
    <citation type="submission" date="2016-07" db="EMBL/GenBank/DDBJ databases">
        <authorList>
            <person name="Bretaudeau A."/>
        </authorList>
    </citation>
    <scope>NUCLEOTIDE SEQUENCE</scope>
    <source>
        <strain evidence="2">Rice</strain>
        <tissue evidence="2">Whole body</tissue>
    </source>
</reference>
<dbReference type="EMBL" id="ODYU01008786">
    <property type="protein sequence ID" value="SOQ52692.1"/>
    <property type="molecule type" value="Genomic_DNA"/>
</dbReference>
<gene>
    <name evidence="2" type="ORF">SFRICE_029087</name>
</gene>
<name>A0A2H1WIG5_SPOFR</name>
<keyword evidence="1" id="KW-0472">Membrane</keyword>
<dbReference type="AlphaFoldDB" id="A0A2H1WIG5"/>
<keyword evidence="1" id="KW-0812">Transmembrane</keyword>
<sequence length="76" mass="9104">METNLEIKHLRYMFFVVNTLTSILITFNSINVKVCLFRCLYVNHAEITERILMKCSIQTTYELTWVIMLFIEPCHE</sequence>
<evidence type="ECO:0000256" key="1">
    <source>
        <dbReference type="SAM" id="Phobius"/>
    </source>
</evidence>
<keyword evidence="1" id="KW-1133">Transmembrane helix</keyword>